<keyword evidence="9" id="KW-1133">Transmembrane helix</keyword>
<feature type="transmembrane region" description="Helical" evidence="9">
    <location>
        <begin position="389"/>
        <end position="409"/>
    </location>
</feature>
<dbReference type="Pfam" id="PF22572">
    <property type="entry name" value="GPR158_179_EC"/>
    <property type="match status" value="1"/>
</dbReference>
<keyword evidence="7" id="KW-0325">Glycoprotein</keyword>
<keyword evidence="6" id="KW-0675">Receptor</keyword>
<evidence type="ECO:0000256" key="7">
    <source>
        <dbReference type="ARBA" id="ARBA00023180"/>
    </source>
</evidence>
<dbReference type="OrthoDB" id="5823771at2759"/>
<evidence type="ECO:0000256" key="4">
    <source>
        <dbReference type="ARBA" id="ARBA00022729"/>
    </source>
</evidence>
<name>A0A6L2PMQ1_COPFO</name>
<dbReference type="InParanoid" id="A0A6L2PMQ1"/>
<sequence>MTFPGHACVGYSRPQQRRQHLDVSLRGDACHRSVKMSVCSHEYRHSGTELGSQMHAAGHRGHVAVLSDDVMTASLLLLLLVAVRVVVGATNRSLLPDETEPVASCVPHILEGVLISTHNLPDWMLKLKRLAMEAAQGVAGGAPDEERLRRTLKDHPEVTAIAVSLSRPPGHAAVLYRTGDDSLQVHQLTNLSSFVDTTWRSVLDAGRNQSYKPSDISELWTPPFLDCLTTKWLFGYSVSLHRGAAGIFFPVDEHLDIDQCNETFNSIFGGSHRCDPETTECVPAKGFGLRRGYNCTCRPGYFSPDPDVSKRQFRGGSGGGLDENFVHRDSTLYRCLPCPEGCEVCGRDAPCMARNDYLLRTVVLGVQILCMCITVVLAIVVFKQRKCKTIASGMWTILETILLGIFLLYST</sequence>
<evidence type="ECO:0000256" key="6">
    <source>
        <dbReference type="ARBA" id="ARBA00023170"/>
    </source>
</evidence>
<feature type="transmembrane region" description="Helical" evidence="9">
    <location>
        <begin position="357"/>
        <end position="382"/>
    </location>
</feature>
<keyword evidence="4" id="KW-0732">Signal</keyword>
<keyword evidence="9" id="KW-0472">Membrane</keyword>
<comment type="subcellular location">
    <subcellularLocation>
        <location evidence="1">Cell membrane</location>
        <topology evidence="1">Multi-pass membrane protein</topology>
    </subcellularLocation>
</comment>
<gene>
    <name evidence="11" type="ORF">Cfor_11726</name>
</gene>
<proteinExistence type="inferred from homology"/>
<keyword evidence="5" id="KW-0297">G-protein coupled receptor</keyword>
<evidence type="ECO:0000256" key="9">
    <source>
        <dbReference type="SAM" id="Phobius"/>
    </source>
</evidence>
<organism evidence="11 12">
    <name type="scientific">Coptotermes formosanus</name>
    <name type="common">Formosan subterranean termite</name>
    <dbReference type="NCBI Taxonomy" id="36987"/>
    <lineage>
        <taxon>Eukaryota</taxon>
        <taxon>Metazoa</taxon>
        <taxon>Ecdysozoa</taxon>
        <taxon>Arthropoda</taxon>
        <taxon>Hexapoda</taxon>
        <taxon>Insecta</taxon>
        <taxon>Pterygota</taxon>
        <taxon>Neoptera</taxon>
        <taxon>Polyneoptera</taxon>
        <taxon>Dictyoptera</taxon>
        <taxon>Blattodea</taxon>
        <taxon>Blattoidea</taxon>
        <taxon>Termitoidae</taxon>
        <taxon>Rhinotermitidae</taxon>
        <taxon>Coptotermes</taxon>
    </lineage>
</organism>
<evidence type="ECO:0000256" key="8">
    <source>
        <dbReference type="ARBA" id="ARBA00023224"/>
    </source>
</evidence>
<keyword evidence="3" id="KW-1003">Cell membrane</keyword>
<dbReference type="InterPro" id="IPR043458">
    <property type="entry name" value="GPR158/179"/>
</dbReference>
<evidence type="ECO:0000256" key="3">
    <source>
        <dbReference type="ARBA" id="ARBA00022475"/>
    </source>
</evidence>
<comment type="similarity">
    <text evidence="2">Belongs to the G-protein coupled receptor 3 family.</text>
</comment>
<evidence type="ECO:0000256" key="5">
    <source>
        <dbReference type="ARBA" id="ARBA00023040"/>
    </source>
</evidence>
<feature type="non-terminal residue" evidence="11">
    <location>
        <position position="411"/>
    </location>
</feature>
<evidence type="ECO:0000313" key="12">
    <source>
        <dbReference type="Proteomes" id="UP000502823"/>
    </source>
</evidence>
<protein>
    <recommendedName>
        <fullName evidence="10">GPR158/179 extracellular domain-containing protein</fullName>
    </recommendedName>
</protein>
<reference evidence="12" key="1">
    <citation type="submission" date="2020-01" db="EMBL/GenBank/DDBJ databases">
        <title>Draft genome sequence of the Termite Coptotermes fromosanus.</title>
        <authorList>
            <person name="Itakura S."/>
            <person name="Yosikawa Y."/>
            <person name="Umezawa K."/>
        </authorList>
    </citation>
    <scope>NUCLEOTIDE SEQUENCE [LARGE SCALE GENOMIC DNA]</scope>
</reference>
<dbReference type="Proteomes" id="UP000502823">
    <property type="component" value="Unassembled WGS sequence"/>
</dbReference>
<dbReference type="InterPro" id="IPR054714">
    <property type="entry name" value="GPR158_179_extracellular"/>
</dbReference>
<dbReference type="PANTHER" id="PTHR32546:SF26">
    <property type="entry name" value="SMOG, ISOFORM D"/>
    <property type="match status" value="1"/>
</dbReference>
<keyword evidence="9" id="KW-0812">Transmembrane</keyword>
<dbReference type="GO" id="GO:0004930">
    <property type="term" value="F:G protein-coupled receptor activity"/>
    <property type="evidence" value="ECO:0007669"/>
    <property type="project" value="UniProtKB-KW"/>
</dbReference>
<dbReference type="EMBL" id="BLKM01000446">
    <property type="protein sequence ID" value="GFG33676.1"/>
    <property type="molecule type" value="Genomic_DNA"/>
</dbReference>
<dbReference type="GO" id="GO:0005886">
    <property type="term" value="C:plasma membrane"/>
    <property type="evidence" value="ECO:0007669"/>
    <property type="project" value="UniProtKB-SubCell"/>
</dbReference>
<keyword evidence="8" id="KW-0807">Transducer</keyword>
<comment type="caution">
    <text evidence="11">The sequence shown here is derived from an EMBL/GenBank/DDBJ whole genome shotgun (WGS) entry which is preliminary data.</text>
</comment>
<evidence type="ECO:0000256" key="2">
    <source>
        <dbReference type="ARBA" id="ARBA00007242"/>
    </source>
</evidence>
<keyword evidence="12" id="KW-1185">Reference proteome</keyword>
<evidence type="ECO:0000259" key="10">
    <source>
        <dbReference type="Pfam" id="PF22572"/>
    </source>
</evidence>
<accession>A0A6L2PMQ1</accession>
<evidence type="ECO:0000256" key="1">
    <source>
        <dbReference type="ARBA" id="ARBA00004651"/>
    </source>
</evidence>
<dbReference type="PANTHER" id="PTHR32546">
    <property type="entry name" value="G-PROTEIN COUPLED RECEPTOR 158-RELATED"/>
    <property type="match status" value="1"/>
</dbReference>
<feature type="domain" description="GPR158/179 extracellular" evidence="10">
    <location>
        <begin position="220"/>
        <end position="302"/>
    </location>
</feature>
<evidence type="ECO:0000313" key="11">
    <source>
        <dbReference type="EMBL" id="GFG33676.1"/>
    </source>
</evidence>
<dbReference type="AlphaFoldDB" id="A0A6L2PMQ1"/>